<dbReference type="Proteomes" id="UP000472265">
    <property type="component" value="Chromosome 23"/>
</dbReference>
<organism evidence="9 10">
    <name type="scientific">Sparus aurata</name>
    <name type="common">Gilthead sea bream</name>
    <dbReference type="NCBI Taxonomy" id="8175"/>
    <lineage>
        <taxon>Eukaryota</taxon>
        <taxon>Metazoa</taxon>
        <taxon>Chordata</taxon>
        <taxon>Craniata</taxon>
        <taxon>Vertebrata</taxon>
        <taxon>Euteleostomi</taxon>
        <taxon>Actinopterygii</taxon>
        <taxon>Neopterygii</taxon>
        <taxon>Teleostei</taxon>
        <taxon>Neoteleostei</taxon>
        <taxon>Acanthomorphata</taxon>
        <taxon>Eupercaria</taxon>
        <taxon>Spariformes</taxon>
        <taxon>Sparidae</taxon>
        <taxon>Sparus</taxon>
    </lineage>
</organism>
<dbReference type="Pfam" id="PF00400">
    <property type="entry name" value="WD40"/>
    <property type="match status" value="2"/>
</dbReference>
<evidence type="ECO:0000256" key="1">
    <source>
        <dbReference type="ARBA" id="ARBA00004245"/>
    </source>
</evidence>
<reference evidence="9" key="2">
    <citation type="submission" date="2025-08" db="UniProtKB">
        <authorList>
            <consortium name="Ensembl"/>
        </authorList>
    </citation>
    <scope>IDENTIFICATION</scope>
</reference>
<dbReference type="InterPro" id="IPR036322">
    <property type="entry name" value="WD40_repeat_dom_sf"/>
</dbReference>
<dbReference type="GO" id="GO:0034314">
    <property type="term" value="P:Arp2/3 complex-mediated actin nucleation"/>
    <property type="evidence" value="ECO:0007669"/>
    <property type="project" value="InterPro"/>
</dbReference>
<dbReference type="InterPro" id="IPR015943">
    <property type="entry name" value="WD40/YVTN_repeat-like_dom_sf"/>
</dbReference>
<evidence type="ECO:0000313" key="10">
    <source>
        <dbReference type="Proteomes" id="UP000472265"/>
    </source>
</evidence>
<reference evidence="9" key="1">
    <citation type="submission" date="2021-04" db="EMBL/GenBank/DDBJ databases">
        <authorList>
            <consortium name="Wellcome Sanger Institute Data Sharing"/>
        </authorList>
    </citation>
    <scope>NUCLEOTIDE SEQUENCE [LARGE SCALE GENOMIC DNA]</scope>
</reference>
<evidence type="ECO:0000256" key="8">
    <source>
        <dbReference type="PROSITE-ProRule" id="PRU00221"/>
    </source>
</evidence>
<dbReference type="PANTHER" id="PTHR10709">
    <property type="entry name" value="ACTIN-RELATED PROTEIN 2/3 COMPLEX SUBUNIT 1"/>
    <property type="match status" value="1"/>
</dbReference>
<keyword evidence="5" id="KW-0677">Repeat</keyword>
<comment type="similarity">
    <text evidence="2">Belongs to the WD repeat ARPC1 family.</text>
</comment>
<proteinExistence type="inferred from homology"/>
<protein>
    <submittedName>
        <fullName evidence="9">Zgc:86896</fullName>
    </submittedName>
</protein>
<evidence type="ECO:0000313" key="9">
    <source>
        <dbReference type="Ensembl" id="ENSSAUP00010012009.1"/>
    </source>
</evidence>
<keyword evidence="10" id="KW-1185">Reference proteome</keyword>
<feature type="repeat" description="WD" evidence="8">
    <location>
        <begin position="48"/>
        <end position="84"/>
    </location>
</feature>
<dbReference type="InterPro" id="IPR001680">
    <property type="entry name" value="WD40_rpt"/>
</dbReference>
<gene>
    <name evidence="9" type="primary">zgc:86896</name>
</gene>
<evidence type="ECO:0000256" key="6">
    <source>
        <dbReference type="ARBA" id="ARBA00023203"/>
    </source>
</evidence>
<keyword evidence="6" id="KW-0009">Actin-binding</keyword>
<dbReference type="Gene3D" id="2.130.10.10">
    <property type="entry name" value="YVTN repeat-like/Quinoprotein amine dehydrogenase"/>
    <property type="match status" value="1"/>
</dbReference>
<dbReference type="InterPro" id="IPR017383">
    <property type="entry name" value="ARPC1"/>
</dbReference>
<evidence type="ECO:0000256" key="7">
    <source>
        <dbReference type="ARBA" id="ARBA00023212"/>
    </source>
</evidence>
<keyword evidence="4 8" id="KW-0853">WD repeat</keyword>
<dbReference type="PIRSF" id="PIRSF038093">
    <property type="entry name" value="ARP2/3_su1"/>
    <property type="match status" value="1"/>
</dbReference>
<accession>A0A671UH43</accession>
<keyword evidence="7" id="KW-0206">Cytoskeleton</keyword>
<dbReference type="SUPFAM" id="SSF50978">
    <property type="entry name" value="WD40 repeat-like"/>
    <property type="match status" value="1"/>
</dbReference>
<dbReference type="PANTHER" id="PTHR10709:SF17">
    <property type="entry name" value="ACTIN-RELATED PROTEIN 2_3 COMPLEX SUBUNIT"/>
    <property type="match status" value="1"/>
</dbReference>
<dbReference type="GO" id="GO:0005885">
    <property type="term" value="C:Arp2/3 protein complex"/>
    <property type="evidence" value="ECO:0007669"/>
    <property type="project" value="InterPro"/>
</dbReference>
<evidence type="ECO:0000256" key="2">
    <source>
        <dbReference type="ARBA" id="ARBA00006260"/>
    </source>
</evidence>
<reference evidence="9" key="3">
    <citation type="submission" date="2025-09" db="UniProtKB">
        <authorList>
            <consortium name="Ensembl"/>
        </authorList>
    </citation>
    <scope>IDENTIFICATION</scope>
</reference>
<name>A0A671UH43_SPAAU</name>
<sequence>MSLYSFGLEPLSCHTWNKDRTQIAVSPNNNVVNIYEKKGKDWVKIHELSEHSGRITGIDWAPESNRIVTCASDRNAYVWTLKDGVWKPTLVLVRINRAATCVKWSPLENKFALGSGARLISVCYFEEENDWWLSKHIKKSVRSTVLSLDWHPNNILLAAGSADLQCRVFSAYIKDIEDKPGPTAWGAKMPFGEVLLEHKDCGGWVHSVSFSPSGDQLAWVAHNSKLFLLILYPLSLFCQGHDCCPYQFTYKGPGALEFVKKLDIPKQSSKGGLSAMQLFQNLDKRASEEESIDLKTLHQNSITQLCVVSGEKAKVEKYSSVGLDGAMVIWDFKVHVSNFNTKMKL</sequence>
<evidence type="ECO:0000256" key="4">
    <source>
        <dbReference type="ARBA" id="ARBA00022574"/>
    </source>
</evidence>
<keyword evidence="3" id="KW-0963">Cytoplasm</keyword>
<dbReference type="PROSITE" id="PS50082">
    <property type="entry name" value="WD_REPEATS_2"/>
    <property type="match status" value="1"/>
</dbReference>
<dbReference type="AlphaFoldDB" id="A0A671UH43"/>
<dbReference type="GO" id="GO:0051015">
    <property type="term" value="F:actin filament binding"/>
    <property type="evidence" value="ECO:0007669"/>
    <property type="project" value="TreeGrafter"/>
</dbReference>
<dbReference type="SMART" id="SM00320">
    <property type="entry name" value="WD40"/>
    <property type="match status" value="5"/>
</dbReference>
<evidence type="ECO:0000256" key="3">
    <source>
        <dbReference type="ARBA" id="ARBA00022490"/>
    </source>
</evidence>
<dbReference type="PROSITE" id="PS50294">
    <property type="entry name" value="WD_REPEATS_REGION"/>
    <property type="match status" value="1"/>
</dbReference>
<dbReference type="GeneTree" id="ENSGT00950000183183"/>
<comment type="subcellular location">
    <subcellularLocation>
        <location evidence="1">Cytoplasm</location>
        <location evidence="1">Cytoskeleton</location>
    </subcellularLocation>
</comment>
<dbReference type="Ensembl" id="ENSSAUT00010012776.1">
    <property type="protein sequence ID" value="ENSSAUP00010012009.1"/>
    <property type="gene ID" value="ENSSAUG00010005753.1"/>
</dbReference>
<evidence type="ECO:0000256" key="5">
    <source>
        <dbReference type="ARBA" id="ARBA00022737"/>
    </source>
</evidence>